<reference evidence="1" key="2">
    <citation type="journal article" date="2021" name="Microbiome">
        <title>Successional dynamics and alternative stable states in a saline activated sludge microbial community over 9 years.</title>
        <authorList>
            <person name="Wang Y."/>
            <person name="Ye J."/>
            <person name="Ju F."/>
            <person name="Liu L."/>
            <person name="Boyd J.A."/>
            <person name="Deng Y."/>
            <person name="Parks D.H."/>
            <person name="Jiang X."/>
            <person name="Yin X."/>
            <person name="Woodcroft B.J."/>
            <person name="Tyson G.W."/>
            <person name="Hugenholtz P."/>
            <person name="Polz M.F."/>
            <person name="Zhang T."/>
        </authorList>
    </citation>
    <scope>NUCLEOTIDE SEQUENCE</scope>
    <source>
        <strain evidence="1">HKST-UBA02</strain>
    </source>
</reference>
<comment type="caution">
    <text evidence="1">The sequence shown here is derived from an EMBL/GenBank/DDBJ whole genome shotgun (WGS) entry which is preliminary data.</text>
</comment>
<dbReference type="EMBL" id="JAGQHS010000113">
    <property type="protein sequence ID" value="MCA9757687.1"/>
    <property type="molecule type" value="Genomic_DNA"/>
</dbReference>
<evidence type="ECO:0000313" key="1">
    <source>
        <dbReference type="EMBL" id="MCA9757687.1"/>
    </source>
</evidence>
<evidence type="ECO:0000313" key="2">
    <source>
        <dbReference type="Proteomes" id="UP000739538"/>
    </source>
</evidence>
<dbReference type="AlphaFoldDB" id="A0A956SEH3"/>
<protein>
    <submittedName>
        <fullName evidence="1">Uncharacterized protein</fullName>
    </submittedName>
</protein>
<sequence>MLHTCLSDTPTPVPGRLLSRMTSRAGRFALLAVAAATGASVLPSTAPDTAFANDLCPLSDEFDDSSTLSNWTRIHEHEEWFADQLEVFDIDGTFPGQMTLMPHTVVWYQDYRGPLVFKEVTGDVAVTGLVTVTGRDGVSVPSSLYSLGGILLREPRDVTPGTWAPGGENYVFLSIGYGQVSPRAFQFEVKTTINSVSNLELSPAASATAQIQTVRVGEYVIALIREAPGDWRVHRRYHRPDFGPTLQIGAVSYTDWTKCATFEPFHHNSVTIEPGMEGDPSPGTPFEPDALARFDYLRFQRIELPAHLEGLDLTDPVTVPDAELLAFLGENALPPEHEDCDVAAVPESPVPTGPGSYGALGEMTLAQNPVVHSTEAILTSRAAGRVDVELIDPAGRRVARVLSRYVEPGEHRIPVTVDHGSGADLGSGVYFLRATLTGPHGVAGSSQTRIVVAR</sequence>
<proteinExistence type="predicted"/>
<gene>
    <name evidence="1" type="ORF">KDA27_17940</name>
</gene>
<organism evidence="1 2">
    <name type="scientific">Eiseniibacteriota bacterium</name>
    <dbReference type="NCBI Taxonomy" id="2212470"/>
    <lineage>
        <taxon>Bacteria</taxon>
        <taxon>Candidatus Eiseniibacteriota</taxon>
    </lineage>
</organism>
<accession>A0A956SEH3</accession>
<reference evidence="1" key="1">
    <citation type="submission" date="2020-04" db="EMBL/GenBank/DDBJ databases">
        <authorList>
            <person name="Zhang T."/>
        </authorList>
    </citation>
    <scope>NUCLEOTIDE SEQUENCE</scope>
    <source>
        <strain evidence="1">HKST-UBA02</strain>
    </source>
</reference>
<dbReference type="Proteomes" id="UP000739538">
    <property type="component" value="Unassembled WGS sequence"/>
</dbReference>
<name>A0A956SEH3_UNCEI</name>